<gene>
    <name evidence="1" type="ORF">EAH81_20440</name>
</gene>
<organism evidence="1 2">
    <name type="scientific">Flavobacterium pectinovorum</name>
    <dbReference type="NCBI Taxonomy" id="29533"/>
    <lineage>
        <taxon>Bacteria</taxon>
        <taxon>Pseudomonadati</taxon>
        <taxon>Bacteroidota</taxon>
        <taxon>Flavobacteriia</taxon>
        <taxon>Flavobacteriales</taxon>
        <taxon>Flavobacteriaceae</taxon>
        <taxon>Flavobacterium</taxon>
    </lineage>
</organism>
<dbReference type="PANTHER" id="PTHR39624">
    <property type="entry name" value="PROTEIN INVOLVED IN RIMO-MEDIATED BETA-METHYLTHIOLATION OF RIBOSOMAL PROTEIN S12 YCAO"/>
    <property type="match status" value="1"/>
</dbReference>
<dbReference type="Pfam" id="PF02566">
    <property type="entry name" value="OsmC"/>
    <property type="match status" value="1"/>
</dbReference>
<evidence type="ECO:0000313" key="2">
    <source>
        <dbReference type="Proteomes" id="UP000319700"/>
    </source>
</evidence>
<name>A0A502EET6_9FLAO</name>
<accession>A0A502EET6</accession>
<proteinExistence type="predicted"/>
<comment type="caution">
    <text evidence="1">The sequence shown here is derived from an EMBL/GenBank/DDBJ whole genome shotgun (WGS) entry which is preliminary data.</text>
</comment>
<dbReference type="InterPro" id="IPR036102">
    <property type="entry name" value="OsmC/Ohrsf"/>
</dbReference>
<dbReference type="OrthoDB" id="9791538at2"/>
<dbReference type="InterPro" id="IPR015946">
    <property type="entry name" value="KH_dom-like_a/b"/>
</dbReference>
<dbReference type="AlphaFoldDB" id="A0A502EET6"/>
<protein>
    <submittedName>
        <fullName evidence="1">OsmC family peroxiredoxin</fullName>
    </submittedName>
</protein>
<evidence type="ECO:0000313" key="1">
    <source>
        <dbReference type="EMBL" id="TPG36188.1"/>
    </source>
</evidence>
<keyword evidence="2" id="KW-1185">Reference proteome</keyword>
<dbReference type="InterPro" id="IPR003718">
    <property type="entry name" value="OsmC/Ohr_fam"/>
</dbReference>
<dbReference type="Proteomes" id="UP000319700">
    <property type="component" value="Unassembled WGS sequence"/>
</dbReference>
<dbReference type="SUPFAM" id="SSF82784">
    <property type="entry name" value="OsmC-like"/>
    <property type="match status" value="1"/>
</dbReference>
<dbReference type="Gene3D" id="3.30.300.20">
    <property type="match status" value="1"/>
</dbReference>
<dbReference type="PANTHER" id="PTHR39624:SF2">
    <property type="entry name" value="OSMC-LIKE PROTEIN"/>
    <property type="match status" value="1"/>
</dbReference>
<dbReference type="EMBL" id="RCZH01000015">
    <property type="protein sequence ID" value="TPG36188.1"/>
    <property type="molecule type" value="Genomic_DNA"/>
</dbReference>
<reference evidence="1 2" key="1">
    <citation type="journal article" date="2019" name="Environ. Microbiol.">
        <title>Species interactions and distinct microbial communities in high Arctic permafrost affected cryosols are associated with the CH4 and CO2 gas fluxes.</title>
        <authorList>
            <person name="Altshuler I."/>
            <person name="Hamel J."/>
            <person name="Turney S."/>
            <person name="Magnuson E."/>
            <person name="Levesque R."/>
            <person name="Greer C."/>
            <person name="Whyte L.G."/>
        </authorList>
    </citation>
    <scope>NUCLEOTIDE SEQUENCE [LARGE SCALE GENOMIC DNA]</scope>
    <source>
        <strain evidence="1 2">42</strain>
    </source>
</reference>
<dbReference type="RefSeq" id="WP_140510566.1">
    <property type="nucleotide sequence ID" value="NZ_RCZH01000015.1"/>
</dbReference>
<sequence length="139" mass="15312">METQTSGNPETAFASIAKDRYKILIHSQGHTIICDEAEESGGQDLGMNPFSLLLSSLAGSTVATIRRYADNRNWHLDGAEVKIAFKKVVHSETVTLSKEITLHGKLSREQKTKLLLIASQCTVHQILTNDVFIDTSLSE</sequence>